<dbReference type="InterPro" id="IPR006195">
    <property type="entry name" value="aa-tRNA-synth_II"/>
</dbReference>
<keyword evidence="4 13" id="KW-0436">Ligase</keyword>
<dbReference type="PANTHER" id="PTHR11451">
    <property type="entry name" value="THREONINE-TRNA LIGASE"/>
    <property type="match status" value="1"/>
</dbReference>
<dbReference type="FunFam" id="3.40.50.800:FF:000001">
    <property type="entry name" value="Threonine--tRNA ligase"/>
    <property type="match status" value="1"/>
</dbReference>
<keyword evidence="3 13" id="KW-0820">tRNA-binding</keyword>
<dbReference type="SUPFAM" id="SSF81271">
    <property type="entry name" value="TGS-like"/>
    <property type="match status" value="1"/>
</dbReference>
<evidence type="ECO:0000256" key="6">
    <source>
        <dbReference type="ARBA" id="ARBA00022741"/>
    </source>
</evidence>
<dbReference type="HAMAP" id="MF_00184">
    <property type="entry name" value="Thr_tRNA_synth"/>
    <property type="match status" value="1"/>
</dbReference>
<organism evidence="16 17">
    <name type="scientific">Eisenbergiella porci</name>
    <dbReference type="NCBI Taxonomy" id="2652274"/>
    <lineage>
        <taxon>Bacteria</taxon>
        <taxon>Bacillati</taxon>
        <taxon>Bacillota</taxon>
        <taxon>Clostridia</taxon>
        <taxon>Lachnospirales</taxon>
        <taxon>Lachnospiraceae</taxon>
        <taxon>Eisenbergiella</taxon>
    </lineage>
</organism>
<keyword evidence="9 13" id="KW-0694">RNA-binding</keyword>
<keyword evidence="7 13" id="KW-0862">Zinc</keyword>
<feature type="domain" description="TGS" evidence="15">
    <location>
        <begin position="1"/>
        <end position="60"/>
    </location>
</feature>
<dbReference type="Pfam" id="PF03129">
    <property type="entry name" value="HGTP_anticodon"/>
    <property type="match status" value="1"/>
</dbReference>
<evidence type="ECO:0000256" key="12">
    <source>
        <dbReference type="ARBA" id="ARBA00049515"/>
    </source>
</evidence>
<dbReference type="AlphaFoldDB" id="A0A6N7WPR9"/>
<dbReference type="Pfam" id="PF00587">
    <property type="entry name" value="tRNA-synt_2b"/>
    <property type="match status" value="1"/>
</dbReference>
<dbReference type="InterPro" id="IPR002314">
    <property type="entry name" value="aa-tRNA-synt_IIb"/>
</dbReference>
<feature type="binding site" evidence="13">
    <location>
        <position position="386"/>
    </location>
    <ligand>
        <name>Zn(2+)</name>
        <dbReference type="ChEBI" id="CHEBI:29105"/>
        <note>catalytic</note>
    </ligand>
</feature>
<comment type="caution">
    <text evidence="13">Lacks conserved residue(s) required for the propagation of feature annotation.</text>
</comment>
<dbReference type="InterPro" id="IPR012675">
    <property type="entry name" value="Beta-grasp_dom_sf"/>
</dbReference>
<dbReference type="Pfam" id="PF02824">
    <property type="entry name" value="TGS"/>
    <property type="match status" value="1"/>
</dbReference>
<protein>
    <recommendedName>
        <fullName evidence="13">Threonine--tRNA ligase</fullName>
        <ecNumber evidence="13">6.1.1.3</ecNumber>
    </recommendedName>
    <alternativeName>
        <fullName evidence="13">Threonyl-tRNA synthetase</fullName>
        <shortName evidence="13">ThrRS</shortName>
    </alternativeName>
</protein>
<dbReference type="GO" id="GO:0006435">
    <property type="term" value="P:threonyl-tRNA aminoacylation"/>
    <property type="evidence" value="ECO:0007669"/>
    <property type="project" value="UniProtKB-UniRule"/>
</dbReference>
<keyword evidence="6 13" id="KW-0547">Nucleotide-binding</keyword>
<dbReference type="FunFam" id="3.30.54.20:FF:000002">
    <property type="entry name" value="Threonine--tRNA ligase"/>
    <property type="match status" value="1"/>
</dbReference>
<evidence type="ECO:0000256" key="7">
    <source>
        <dbReference type="ARBA" id="ARBA00022833"/>
    </source>
</evidence>
<dbReference type="InterPro" id="IPR004154">
    <property type="entry name" value="Anticodon-bd"/>
</dbReference>
<dbReference type="InterPro" id="IPR012947">
    <property type="entry name" value="tRNA_SAD"/>
</dbReference>
<dbReference type="Gene3D" id="3.30.980.10">
    <property type="entry name" value="Threonyl-trna Synthetase, Chain A, domain 2"/>
    <property type="match status" value="1"/>
</dbReference>
<dbReference type="GeneID" id="86056300"/>
<evidence type="ECO:0000256" key="3">
    <source>
        <dbReference type="ARBA" id="ARBA00022555"/>
    </source>
</evidence>
<feature type="binding site" evidence="13">
    <location>
        <position position="335"/>
    </location>
    <ligand>
        <name>Zn(2+)</name>
        <dbReference type="ChEBI" id="CHEBI:29105"/>
        <note>catalytic</note>
    </ligand>
</feature>
<keyword evidence="5 13" id="KW-0479">Metal-binding</keyword>
<dbReference type="Gene3D" id="3.30.54.20">
    <property type="match status" value="1"/>
</dbReference>
<dbReference type="SUPFAM" id="SSF55681">
    <property type="entry name" value="Class II aaRS and biotin synthetases"/>
    <property type="match status" value="1"/>
</dbReference>
<dbReference type="Proteomes" id="UP000436047">
    <property type="component" value="Unassembled WGS sequence"/>
</dbReference>
<dbReference type="SMART" id="SM00863">
    <property type="entry name" value="tRNA_SAD"/>
    <property type="match status" value="1"/>
</dbReference>
<dbReference type="GO" id="GO:0004829">
    <property type="term" value="F:threonine-tRNA ligase activity"/>
    <property type="evidence" value="ECO:0007669"/>
    <property type="project" value="UniProtKB-UniRule"/>
</dbReference>
<evidence type="ECO:0000256" key="11">
    <source>
        <dbReference type="ARBA" id="ARBA00023146"/>
    </source>
</evidence>
<comment type="subunit">
    <text evidence="13">Homodimer.</text>
</comment>
<evidence type="ECO:0000259" key="15">
    <source>
        <dbReference type="PROSITE" id="PS51880"/>
    </source>
</evidence>
<reference evidence="16 17" key="1">
    <citation type="submission" date="2019-08" db="EMBL/GenBank/DDBJ databases">
        <title>In-depth cultivation of the pig gut microbiome towards novel bacterial diversity and tailored functional studies.</title>
        <authorList>
            <person name="Wylensek D."/>
            <person name="Hitch T.C.A."/>
            <person name="Clavel T."/>
        </authorList>
    </citation>
    <scope>NUCLEOTIDE SEQUENCE [LARGE SCALE GENOMIC DNA]</scope>
    <source>
        <strain evidence="16 17">WCA-389-WT-23B</strain>
    </source>
</reference>
<dbReference type="NCBIfam" id="TIGR00418">
    <property type="entry name" value="thrS"/>
    <property type="match status" value="1"/>
</dbReference>
<dbReference type="InterPro" id="IPR036621">
    <property type="entry name" value="Anticodon-bd_dom_sf"/>
</dbReference>
<dbReference type="GO" id="GO:0046872">
    <property type="term" value="F:metal ion binding"/>
    <property type="evidence" value="ECO:0007669"/>
    <property type="project" value="UniProtKB-KW"/>
</dbReference>
<keyword evidence="8 13" id="KW-0067">ATP-binding</keyword>
<dbReference type="Gene3D" id="3.30.930.10">
    <property type="entry name" value="Bira Bifunctional Protein, Domain 2"/>
    <property type="match status" value="1"/>
</dbReference>
<evidence type="ECO:0000256" key="8">
    <source>
        <dbReference type="ARBA" id="ARBA00022840"/>
    </source>
</evidence>
<evidence type="ECO:0000256" key="13">
    <source>
        <dbReference type="HAMAP-Rule" id="MF_00184"/>
    </source>
</evidence>
<evidence type="ECO:0000313" key="17">
    <source>
        <dbReference type="Proteomes" id="UP000436047"/>
    </source>
</evidence>
<gene>
    <name evidence="13 16" type="primary">thrS</name>
    <name evidence="16" type="ORF">FYJ45_25145</name>
</gene>
<dbReference type="GO" id="GO:0016740">
    <property type="term" value="F:transferase activity"/>
    <property type="evidence" value="ECO:0007669"/>
    <property type="project" value="UniProtKB-ARBA"/>
</dbReference>
<dbReference type="CDD" id="cd00860">
    <property type="entry name" value="ThrRS_anticodon"/>
    <property type="match status" value="1"/>
</dbReference>
<dbReference type="EC" id="6.1.1.3" evidence="13"/>
<dbReference type="InterPro" id="IPR045864">
    <property type="entry name" value="aa-tRNA-synth_II/BPL/LPL"/>
</dbReference>
<keyword evidence="2 13" id="KW-0963">Cytoplasm</keyword>
<comment type="catalytic activity">
    <reaction evidence="12 13">
        <text>tRNA(Thr) + L-threonine + ATP = L-threonyl-tRNA(Thr) + AMP + diphosphate + H(+)</text>
        <dbReference type="Rhea" id="RHEA:24624"/>
        <dbReference type="Rhea" id="RHEA-COMP:9670"/>
        <dbReference type="Rhea" id="RHEA-COMP:9704"/>
        <dbReference type="ChEBI" id="CHEBI:15378"/>
        <dbReference type="ChEBI" id="CHEBI:30616"/>
        <dbReference type="ChEBI" id="CHEBI:33019"/>
        <dbReference type="ChEBI" id="CHEBI:57926"/>
        <dbReference type="ChEBI" id="CHEBI:78442"/>
        <dbReference type="ChEBI" id="CHEBI:78534"/>
        <dbReference type="ChEBI" id="CHEBI:456215"/>
        <dbReference type="EC" id="6.1.1.3"/>
    </reaction>
</comment>
<dbReference type="PROSITE" id="PS51880">
    <property type="entry name" value="TGS"/>
    <property type="match status" value="1"/>
</dbReference>
<dbReference type="PANTHER" id="PTHR11451:SF56">
    <property type="entry name" value="THREONINE--TRNA LIGASE 1"/>
    <property type="match status" value="1"/>
</dbReference>
<dbReference type="PRINTS" id="PR01047">
    <property type="entry name" value="TRNASYNTHTHR"/>
</dbReference>
<comment type="similarity">
    <text evidence="1 13">Belongs to the class-II aminoacyl-tRNA synthetase family.</text>
</comment>
<dbReference type="InterPro" id="IPR004095">
    <property type="entry name" value="TGS"/>
</dbReference>
<dbReference type="GO" id="GO:0140096">
    <property type="term" value="F:catalytic activity, acting on a protein"/>
    <property type="evidence" value="ECO:0007669"/>
    <property type="project" value="UniProtKB-ARBA"/>
</dbReference>
<evidence type="ECO:0000256" key="10">
    <source>
        <dbReference type="ARBA" id="ARBA00022917"/>
    </source>
</evidence>
<evidence type="ECO:0000259" key="14">
    <source>
        <dbReference type="PROSITE" id="PS50862"/>
    </source>
</evidence>
<dbReference type="FunFam" id="3.30.930.10:FF:000002">
    <property type="entry name" value="Threonine--tRNA ligase"/>
    <property type="match status" value="1"/>
</dbReference>
<keyword evidence="10 13" id="KW-0648">Protein biosynthesis</keyword>
<dbReference type="InterPro" id="IPR002320">
    <property type="entry name" value="Thr-tRNA-ligase_IIa"/>
</dbReference>
<keyword evidence="17" id="KW-1185">Reference proteome</keyword>
<dbReference type="EMBL" id="VUMI01000064">
    <property type="protein sequence ID" value="MSS91400.1"/>
    <property type="molecule type" value="Genomic_DNA"/>
</dbReference>
<dbReference type="Gene3D" id="3.10.20.30">
    <property type="match status" value="1"/>
</dbReference>
<evidence type="ECO:0000256" key="1">
    <source>
        <dbReference type="ARBA" id="ARBA00008226"/>
    </source>
</evidence>
<evidence type="ECO:0000256" key="9">
    <source>
        <dbReference type="ARBA" id="ARBA00022884"/>
    </source>
</evidence>
<keyword evidence="11 13" id="KW-0030">Aminoacyl-tRNA synthetase</keyword>
<evidence type="ECO:0000256" key="2">
    <source>
        <dbReference type="ARBA" id="ARBA00022490"/>
    </source>
</evidence>
<dbReference type="RefSeq" id="WP_154467834.1">
    <property type="nucleotide sequence ID" value="NZ_JAXDZL010000208.1"/>
</dbReference>
<comment type="subcellular location">
    <subcellularLocation>
        <location evidence="13">Cytoplasm</location>
    </subcellularLocation>
</comment>
<dbReference type="PROSITE" id="PS50862">
    <property type="entry name" value="AA_TRNA_LIGASE_II"/>
    <property type="match status" value="1"/>
</dbReference>
<dbReference type="CDD" id="cd01667">
    <property type="entry name" value="TGS_ThrRS"/>
    <property type="match status" value="1"/>
</dbReference>
<evidence type="ECO:0000256" key="5">
    <source>
        <dbReference type="ARBA" id="ARBA00022723"/>
    </source>
</evidence>
<name>A0A6N7WPR9_9FIRM</name>
<dbReference type="GO" id="GO:0005524">
    <property type="term" value="F:ATP binding"/>
    <property type="evidence" value="ECO:0007669"/>
    <property type="project" value="UniProtKB-UniRule"/>
</dbReference>
<dbReference type="Pfam" id="PF07973">
    <property type="entry name" value="tRNA_SAD"/>
    <property type="match status" value="1"/>
</dbReference>
<dbReference type="SUPFAM" id="SSF52954">
    <property type="entry name" value="Class II aaRS ABD-related"/>
    <property type="match status" value="1"/>
</dbReference>
<dbReference type="InterPro" id="IPR047246">
    <property type="entry name" value="ThrRS_anticodon"/>
</dbReference>
<evidence type="ECO:0000256" key="4">
    <source>
        <dbReference type="ARBA" id="ARBA00022598"/>
    </source>
</evidence>
<proteinExistence type="inferred from homology"/>
<dbReference type="Gene3D" id="3.40.50.800">
    <property type="entry name" value="Anticodon-binding domain"/>
    <property type="match status" value="1"/>
</dbReference>
<feature type="binding site" evidence="13">
    <location>
        <position position="517"/>
    </location>
    <ligand>
        <name>Zn(2+)</name>
        <dbReference type="ChEBI" id="CHEBI:29105"/>
        <note>catalytic</note>
    </ligand>
</feature>
<feature type="domain" description="Aminoacyl-transfer RNA synthetases class-II family profile" evidence="14">
    <location>
        <begin position="264"/>
        <end position="540"/>
    </location>
</feature>
<sequence>MKITLKDGSVKEYAESKSIIEIAADISEGLARAACAGLVNGKVEDLRTVLDGDCELAILTARDKEGLTVVRHTASHVLAQAMKHVFPEAKLAIGPSIDTGFYYDFEHEPFSREDLDKLEAEMKKIIKQGEKLERFTLPRQDAIAFMEEKGEPYKVELIQDLPEDAEISFYKQGDFTDLCAGPHLMSTKGIKAFKLTSSSGAYWRGDSNRTMLQRIYGTAFNTKEELAEYLEYLDNIKNRDHNKLGRDMELFATVDVIGQGLPLLMPKGAKMIQTLQRWIEDEEEKRGYMRTKTPLMAKKDLYIISDHWNHYKEGMFVLGDEEKEDEVFALRPMTCPFQYYVYKQSQKSYRDLPCRYGETSTLFRNEDSGEMHGLTRVRQFTISEGHLIVRPDQIEKEFRGCVDLAKYCLTTLGLEEDVTYRLSKWDPNNKDKYLGDEETWDYVQNMMRDILHHIGIEFTEEDGEAAFYGPKLDIQAKNVYGKEDTMITIQLDMFLAERFDMTYIDANGEKKRPYIIHRTSMGCYERTLAWLIEKYEGKFPTWLCPEQVRVLPISEKYEEYAKKVNAALKDNGILSTVDSRSEKIGYKIRQARLDKLPYMLVVGQKEEEDGTVSVRSRFAGDEGVKPLDTFINDICREIRTKEIRKITVTEDGKPAK</sequence>
<comment type="cofactor">
    <cofactor evidence="13">
        <name>Zn(2+)</name>
        <dbReference type="ChEBI" id="CHEBI:29105"/>
    </cofactor>
    <text evidence="13">Binds 1 zinc ion per subunit.</text>
</comment>
<dbReference type="FunFam" id="3.30.980.10:FF:000005">
    <property type="entry name" value="Threonyl-tRNA synthetase, mitochondrial"/>
    <property type="match status" value="1"/>
</dbReference>
<dbReference type="InterPro" id="IPR018163">
    <property type="entry name" value="Thr/Ala-tRNA-synth_IIc_edit"/>
</dbReference>
<comment type="caution">
    <text evidence="16">The sequence shown here is derived from an EMBL/GenBank/DDBJ whole genome shotgun (WGS) entry which is preliminary data.</text>
</comment>
<dbReference type="InterPro" id="IPR012676">
    <property type="entry name" value="TGS-like"/>
</dbReference>
<evidence type="ECO:0000313" key="16">
    <source>
        <dbReference type="EMBL" id="MSS91400.1"/>
    </source>
</evidence>
<dbReference type="SUPFAM" id="SSF55186">
    <property type="entry name" value="ThrRS/AlaRS common domain"/>
    <property type="match status" value="1"/>
</dbReference>
<dbReference type="GO" id="GO:0000049">
    <property type="term" value="F:tRNA binding"/>
    <property type="evidence" value="ECO:0007669"/>
    <property type="project" value="UniProtKB-KW"/>
</dbReference>
<accession>A0A6N7WPR9</accession>
<dbReference type="GO" id="GO:0005737">
    <property type="term" value="C:cytoplasm"/>
    <property type="evidence" value="ECO:0007669"/>
    <property type="project" value="UniProtKB-SubCell"/>
</dbReference>